<reference evidence="18" key="1">
    <citation type="journal article" date="2013" name="Proc. Natl. Acad. Sci. U.S.A.">
        <title>Improving the coverage of the cyanobacterial phylum using diversity-driven genome sequencing.</title>
        <authorList>
            <person name="Shih P.M."/>
            <person name="Wu D."/>
            <person name="Latifi A."/>
            <person name="Axen S.D."/>
            <person name="Fewer D.P."/>
            <person name="Talla E."/>
            <person name="Calteau A."/>
            <person name="Cai F."/>
            <person name="Tandeau de Marsac N."/>
            <person name="Rippka R."/>
            <person name="Herdman M."/>
            <person name="Sivonen K."/>
            <person name="Coursin T."/>
            <person name="Laurent T."/>
            <person name="Goodwin L."/>
            <person name="Nolan M."/>
            <person name="Davenport K.W."/>
            <person name="Han C.S."/>
            <person name="Rubin E.M."/>
            <person name="Eisen J.A."/>
            <person name="Woyke T."/>
            <person name="Gugger M."/>
            <person name="Kerfeld C.A."/>
        </authorList>
    </citation>
    <scope>NUCLEOTIDE SEQUENCE [LARGE SCALE GENOMIC DNA]</scope>
    <source>
        <strain evidence="18">ATCC 27147 / PCC 6307</strain>
    </source>
</reference>
<evidence type="ECO:0000256" key="6">
    <source>
        <dbReference type="ARBA" id="ARBA00023002"/>
    </source>
</evidence>
<evidence type="ECO:0000313" key="17">
    <source>
        <dbReference type="EMBL" id="AFY27809.1"/>
    </source>
</evidence>
<feature type="chain" id="PRO_5003933754" description="thioredoxin-dependent peroxiredoxin" evidence="15">
    <location>
        <begin position="27"/>
        <end position="189"/>
    </location>
</feature>
<evidence type="ECO:0000256" key="12">
    <source>
        <dbReference type="ARBA" id="ARBA00041373"/>
    </source>
</evidence>
<dbReference type="AlphaFoldDB" id="K9P5G9"/>
<evidence type="ECO:0000256" key="1">
    <source>
        <dbReference type="ARBA" id="ARBA00003330"/>
    </source>
</evidence>
<keyword evidence="4" id="KW-0575">Peroxidase</keyword>
<keyword evidence="9" id="KW-0676">Redox-active center</keyword>
<dbReference type="SUPFAM" id="SSF52833">
    <property type="entry name" value="Thioredoxin-like"/>
    <property type="match status" value="1"/>
</dbReference>
<dbReference type="GO" id="GO:0008379">
    <property type="term" value="F:thioredoxin peroxidase activity"/>
    <property type="evidence" value="ECO:0007669"/>
    <property type="project" value="TreeGrafter"/>
</dbReference>
<feature type="domain" description="Thioredoxin" evidence="16">
    <location>
        <begin position="32"/>
        <end position="185"/>
    </location>
</feature>
<comment type="catalytic activity">
    <reaction evidence="13">
        <text>a hydroperoxide + [thioredoxin]-dithiol = an alcohol + [thioredoxin]-disulfide + H2O</text>
        <dbReference type="Rhea" id="RHEA:62620"/>
        <dbReference type="Rhea" id="RHEA-COMP:10698"/>
        <dbReference type="Rhea" id="RHEA-COMP:10700"/>
        <dbReference type="ChEBI" id="CHEBI:15377"/>
        <dbReference type="ChEBI" id="CHEBI:29950"/>
        <dbReference type="ChEBI" id="CHEBI:30879"/>
        <dbReference type="ChEBI" id="CHEBI:35924"/>
        <dbReference type="ChEBI" id="CHEBI:50058"/>
        <dbReference type="EC" id="1.11.1.24"/>
    </reaction>
</comment>
<comment type="subunit">
    <text evidence="2">Monomer.</text>
</comment>
<evidence type="ECO:0000256" key="7">
    <source>
        <dbReference type="ARBA" id="ARBA00023136"/>
    </source>
</evidence>
<dbReference type="EMBL" id="CP003495">
    <property type="protein sequence ID" value="AFY27809.1"/>
    <property type="molecule type" value="Genomic_DNA"/>
</dbReference>
<dbReference type="HOGENOM" id="CLU_042529_14_2_3"/>
<protein>
    <recommendedName>
        <fullName evidence="3">thioredoxin-dependent peroxiredoxin</fullName>
        <ecNumber evidence="3">1.11.1.24</ecNumber>
    </recommendedName>
    <alternativeName>
        <fullName evidence="12">Bacterioferritin comigratory protein</fullName>
    </alternativeName>
    <alternativeName>
        <fullName evidence="10">Thioredoxin peroxidase</fullName>
    </alternativeName>
</protein>
<evidence type="ECO:0000256" key="5">
    <source>
        <dbReference type="ARBA" id="ARBA00022862"/>
    </source>
</evidence>
<evidence type="ECO:0000256" key="14">
    <source>
        <dbReference type="PIRSR" id="PIRSR000239-1"/>
    </source>
</evidence>
<name>K9P5G9_CYAGP</name>
<evidence type="ECO:0000259" key="16">
    <source>
        <dbReference type="PROSITE" id="PS51352"/>
    </source>
</evidence>
<dbReference type="CDD" id="cd03017">
    <property type="entry name" value="PRX_BCP"/>
    <property type="match status" value="1"/>
</dbReference>
<gene>
    <name evidence="17" type="ordered locus">Cyagr_0619</name>
</gene>
<evidence type="ECO:0000256" key="9">
    <source>
        <dbReference type="ARBA" id="ARBA00023284"/>
    </source>
</evidence>
<feature type="active site" description="Cysteine sulfenic acid (-SOH) intermediate; for peroxidase activity" evidence="14">
    <location>
        <position position="82"/>
    </location>
</feature>
<proteinExistence type="inferred from homology"/>
<feature type="signal peptide" evidence="15">
    <location>
        <begin position="1"/>
        <end position="26"/>
    </location>
</feature>
<dbReference type="eggNOG" id="COG1225">
    <property type="taxonomic scope" value="Bacteria"/>
</dbReference>
<dbReference type="InterPro" id="IPR006311">
    <property type="entry name" value="TAT_signal"/>
</dbReference>
<dbReference type="PROSITE" id="PS51318">
    <property type="entry name" value="TAT"/>
    <property type="match status" value="1"/>
</dbReference>
<dbReference type="InterPro" id="IPR036249">
    <property type="entry name" value="Thioredoxin-like_sf"/>
</dbReference>
<keyword evidence="6" id="KW-0560">Oxidoreductase</keyword>
<dbReference type="GO" id="GO:0005737">
    <property type="term" value="C:cytoplasm"/>
    <property type="evidence" value="ECO:0007669"/>
    <property type="project" value="TreeGrafter"/>
</dbReference>
<dbReference type="RefSeq" id="WP_015108263.1">
    <property type="nucleotide sequence ID" value="NC_019675.1"/>
</dbReference>
<keyword evidence="7" id="KW-0472">Membrane</keyword>
<sequence length="189" mass="20307">MDRRTFLGGSLLAALSLLLHPSRARAMGGTLPEIGQPAPDFDLDGVAPSADGNVVTTHRSQADFRGRWLALYFYPKDFTSGCTLEARGFQRDLEAFHARNAEVVGVSADDPDAHLSFCSSEGLAYPLLSDPGGAVSRRFGSWLPPFSARHTFLIDPDGVLRASWVAVRPSGHSQEVLAELARLQGETAG</sequence>
<evidence type="ECO:0000313" key="18">
    <source>
        <dbReference type="Proteomes" id="UP000010388"/>
    </source>
</evidence>
<dbReference type="STRING" id="292564.Cyagr_0619"/>
<dbReference type="Gene3D" id="3.40.30.10">
    <property type="entry name" value="Glutaredoxin"/>
    <property type="match status" value="1"/>
</dbReference>
<dbReference type="PANTHER" id="PTHR42801">
    <property type="entry name" value="THIOREDOXIN-DEPENDENT PEROXIDE REDUCTASE"/>
    <property type="match status" value="1"/>
</dbReference>
<keyword evidence="5" id="KW-0049">Antioxidant</keyword>
<dbReference type="GO" id="GO:0045454">
    <property type="term" value="P:cell redox homeostasis"/>
    <property type="evidence" value="ECO:0007669"/>
    <property type="project" value="TreeGrafter"/>
</dbReference>
<dbReference type="Pfam" id="PF00578">
    <property type="entry name" value="AhpC-TSA"/>
    <property type="match status" value="1"/>
</dbReference>
<evidence type="ECO:0000256" key="4">
    <source>
        <dbReference type="ARBA" id="ARBA00022559"/>
    </source>
</evidence>
<keyword evidence="15" id="KW-0732">Signal</keyword>
<evidence type="ECO:0000256" key="11">
    <source>
        <dbReference type="ARBA" id="ARBA00038489"/>
    </source>
</evidence>
<dbReference type="Proteomes" id="UP000010388">
    <property type="component" value="Chromosome"/>
</dbReference>
<evidence type="ECO:0000256" key="8">
    <source>
        <dbReference type="ARBA" id="ARBA00023157"/>
    </source>
</evidence>
<comment type="similarity">
    <text evidence="11">Belongs to the peroxiredoxin family. BCP/PrxQ subfamily.</text>
</comment>
<evidence type="ECO:0000256" key="3">
    <source>
        <dbReference type="ARBA" id="ARBA00013017"/>
    </source>
</evidence>
<comment type="function">
    <text evidence="1">Thiol-specific peroxidase that catalyzes the reduction of hydrogen peroxide and organic hydroperoxides to water and alcohols, respectively. Plays a role in cell protection against oxidative stress by detoxifying peroxides and as sensor of hydrogen peroxide-mediated signaling events.</text>
</comment>
<evidence type="ECO:0000256" key="13">
    <source>
        <dbReference type="ARBA" id="ARBA00049091"/>
    </source>
</evidence>
<dbReference type="InterPro" id="IPR024706">
    <property type="entry name" value="Peroxiredoxin_AhpC-typ"/>
</dbReference>
<dbReference type="PROSITE" id="PS51352">
    <property type="entry name" value="THIOREDOXIN_2"/>
    <property type="match status" value="1"/>
</dbReference>
<evidence type="ECO:0000256" key="2">
    <source>
        <dbReference type="ARBA" id="ARBA00011245"/>
    </source>
</evidence>
<dbReference type="GO" id="GO:0034599">
    <property type="term" value="P:cellular response to oxidative stress"/>
    <property type="evidence" value="ECO:0007669"/>
    <property type="project" value="TreeGrafter"/>
</dbReference>
<dbReference type="InterPro" id="IPR000866">
    <property type="entry name" value="AhpC/TSA"/>
</dbReference>
<dbReference type="PANTHER" id="PTHR42801:SF4">
    <property type="entry name" value="AHPC_TSA FAMILY PROTEIN"/>
    <property type="match status" value="1"/>
</dbReference>
<dbReference type="InterPro" id="IPR013766">
    <property type="entry name" value="Thioredoxin_domain"/>
</dbReference>
<organism evidence="17 18">
    <name type="scientific">Cyanobium gracile (strain ATCC 27147 / PCC 6307)</name>
    <dbReference type="NCBI Taxonomy" id="292564"/>
    <lineage>
        <taxon>Bacteria</taxon>
        <taxon>Bacillati</taxon>
        <taxon>Cyanobacteriota</taxon>
        <taxon>Cyanophyceae</taxon>
        <taxon>Synechococcales</taxon>
        <taxon>Prochlorococcaceae</taxon>
        <taxon>Cyanobium</taxon>
    </lineage>
</organism>
<dbReference type="KEGG" id="cgc:Cyagr_0619"/>
<dbReference type="PIRSF" id="PIRSF000239">
    <property type="entry name" value="AHPC"/>
    <property type="match status" value="1"/>
</dbReference>
<dbReference type="EC" id="1.11.1.24" evidence="3"/>
<evidence type="ECO:0000256" key="15">
    <source>
        <dbReference type="SAM" id="SignalP"/>
    </source>
</evidence>
<evidence type="ECO:0000256" key="10">
    <source>
        <dbReference type="ARBA" id="ARBA00032824"/>
    </source>
</evidence>
<keyword evidence="8" id="KW-1015">Disulfide bond</keyword>
<accession>K9P5G9</accession>
<dbReference type="PATRIC" id="fig|292564.3.peg.574"/>
<dbReference type="InterPro" id="IPR050924">
    <property type="entry name" value="Peroxiredoxin_BCP/PrxQ"/>
</dbReference>